<comment type="caution">
    <text evidence="3">The sequence shown here is derived from an EMBL/GenBank/DDBJ whole genome shotgun (WGS) entry which is preliminary data.</text>
</comment>
<dbReference type="EMBL" id="JAYEET010000057">
    <property type="protein sequence ID" value="MEA1607896.1"/>
    <property type="molecule type" value="Genomic_DNA"/>
</dbReference>
<keyword evidence="1" id="KW-0479">Metal-binding</keyword>
<evidence type="ECO:0000256" key="1">
    <source>
        <dbReference type="ARBA" id="ARBA00022723"/>
    </source>
</evidence>
<evidence type="ECO:0000259" key="2">
    <source>
        <dbReference type="PROSITE" id="PS50846"/>
    </source>
</evidence>
<dbReference type="Gene3D" id="3.30.70.100">
    <property type="match status" value="1"/>
</dbReference>
<dbReference type="Pfam" id="PF00403">
    <property type="entry name" value="HMA"/>
    <property type="match status" value="1"/>
</dbReference>
<dbReference type="PROSITE" id="PS01047">
    <property type="entry name" value="HMA_1"/>
    <property type="match status" value="1"/>
</dbReference>
<dbReference type="RefSeq" id="WP_322950485.1">
    <property type="nucleotide sequence ID" value="NZ_JAYEET010000057.1"/>
</dbReference>
<dbReference type="InterPro" id="IPR036163">
    <property type="entry name" value="HMA_dom_sf"/>
</dbReference>
<dbReference type="PROSITE" id="PS50846">
    <property type="entry name" value="HMA_2"/>
    <property type="match status" value="1"/>
</dbReference>
<protein>
    <submittedName>
        <fullName evidence="3">Heavy-metal-associated domain-containing protein</fullName>
    </submittedName>
</protein>
<organism evidence="3 4">
    <name type="scientific">Pseudomonas spirodelae</name>
    <dbReference type="NCBI Taxonomy" id="3101751"/>
    <lineage>
        <taxon>Bacteria</taxon>
        <taxon>Pseudomonadati</taxon>
        <taxon>Pseudomonadota</taxon>
        <taxon>Gammaproteobacteria</taxon>
        <taxon>Pseudomonadales</taxon>
        <taxon>Pseudomonadaceae</taxon>
        <taxon>Pseudomonas</taxon>
    </lineage>
</organism>
<accession>A0ABU5PE69</accession>
<evidence type="ECO:0000313" key="4">
    <source>
        <dbReference type="Proteomes" id="UP001292571"/>
    </source>
</evidence>
<dbReference type="InterPro" id="IPR017969">
    <property type="entry name" value="Heavy-metal-associated_CS"/>
</dbReference>
<proteinExistence type="predicted"/>
<gene>
    <name evidence="3" type="ORF">SOP97_19020</name>
</gene>
<sequence>MITFDVQGMTCGHCIKAITQAVLAVDAAAKVQVDLPSQRVQIESVAGEAELSQAIVQAGYSPVLLTGEPAISTPAKKAGGCCCS</sequence>
<reference evidence="3 4" key="1">
    <citation type="submission" date="2023-12" db="EMBL/GenBank/DDBJ databases">
        <title>Pseudomonas sp. T5W1.</title>
        <authorList>
            <person name="Maltman C."/>
        </authorList>
    </citation>
    <scope>NUCLEOTIDE SEQUENCE [LARGE SCALE GENOMIC DNA]</scope>
    <source>
        <strain evidence="3 4">T5W1</strain>
    </source>
</reference>
<dbReference type="InterPro" id="IPR006121">
    <property type="entry name" value="HMA_dom"/>
</dbReference>
<keyword evidence="4" id="KW-1185">Reference proteome</keyword>
<dbReference type="CDD" id="cd00371">
    <property type="entry name" value="HMA"/>
    <property type="match status" value="1"/>
</dbReference>
<dbReference type="Proteomes" id="UP001292571">
    <property type="component" value="Unassembled WGS sequence"/>
</dbReference>
<evidence type="ECO:0000313" key="3">
    <source>
        <dbReference type="EMBL" id="MEA1607896.1"/>
    </source>
</evidence>
<name>A0ABU5PE69_9PSED</name>
<dbReference type="SUPFAM" id="SSF55008">
    <property type="entry name" value="HMA, heavy metal-associated domain"/>
    <property type="match status" value="1"/>
</dbReference>
<feature type="domain" description="HMA" evidence="2">
    <location>
        <begin position="1"/>
        <end position="63"/>
    </location>
</feature>